<evidence type="ECO:0000313" key="3">
    <source>
        <dbReference type="Proteomes" id="UP001195483"/>
    </source>
</evidence>
<sequence>MSKLLENILGEYVCNQQGEKVPVHSLCGKDRIVGLYFSAHWCPPCRVFTPKLVEFYKKQKESGTGLKLEIVFVSWDRDEASYKEYFEQMPWLALPYDLDKKGKLCKKFRVQGIPKLMILDGETGKTITSEGYSCLCDDENGLEFPWRPKNFSDVIKGKLLKESKEVDATEELKGKIVGVYFSAHWCPPCRAFTPQLMETYTKLMCDGRKFEVVFVSSDRSQESFDQYCSTMPWLSVPFDDSRLEELKKLFGVDGIPMMVILDETGTVITMAGRLAVMEDREGQDFPWYPKPVIELTEGAAVQLNESACLVLFIGECEDEDIDKARDLLMDSAKEELEKGEDQELFFFLAIDDDICDSVRQFASLEDRVPLLVILDFPEQRVFVNEATEVTKDVIKDFVKGYFNETLQSRPLRGEK</sequence>
<comment type="caution">
    <text evidence="2">The sequence shown here is derived from an EMBL/GenBank/DDBJ whole genome shotgun (WGS) entry which is preliminary data.</text>
</comment>
<dbReference type="Gene3D" id="3.40.30.10">
    <property type="entry name" value="Glutaredoxin"/>
    <property type="match status" value="3"/>
</dbReference>
<organism evidence="2 3">
    <name type="scientific">Potamilus streckersoni</name>
    <dbReference type="NCBI Taxonomy" id="2493646"/>
    <lineage>
        <taxon>Eukaryota</taxon>
        <taxon>Metazoa</taxon>
        <taxon>Spiralia</taxon>
        <taxon>Lophotrochozoa</taxon>
        <taxon>Mollusca</taxon>
        <taxon>Bivalvia</taxon>
        <taxon>Autobranchia</taxon>
        <taxon>Heteroconchia</taxon>
        <taxon>Palaeoheterodonta</taxon>
        <taxon>Unionida</taxon>
        <taxon>Unionoidea</taxon>
        <taxon>Unionidae</taxon>
        <taxon>Ambleminae</taxon>
        <taxon>Lampsilini</taxon>
        <taxon>Potamilus</taxon>
    </lineage>
</organism>
<dbReference type="AlphaFoldDB" id="A0AAE0T9Y6"/>
<protein>
    <recommendedName>
        <fullName evidence="1">Thioredoxin domain-containing protein</fullName>
    </recommendedName>
</protein>
<feature type="domain" description="Thioredoxin" evidence="1">
    <location>
        <begin position="118"/>
        <end position="282"/>
    </location>
</feature>
<dbReference type="Proteomes" id="UP001195483">
    <property type="component" value="Unassembled WGS sequence"/>
</dbReference>
<dbReference type="InterPro" id="IPR036249">
    <property type="entry name" value="Thioredoxin-like_sf"/>
</dbReference>
<dbReference type="PANTHER" id="PTHR46472">
    <property type="entry name" value="NUCLEOREDOXIN"/>
    <property type="match status" value="1"/>
</dbReference>
<dbReference type="EMBL" id="JAEAOA010002346">
    <property type="protein sequence ID" value="KAK3606485.1"/>
    <property type="molecule type" value="Genomic_DNA"/>
</dbReference>
<proteinExistence type="predicted"/>
<dbReference type="GO" id="GO:0005634">
    <property type="term" value="C:nucleus"/>
    <property type="evidence" value="ECO:0007669"/>
    <property type="project" value="TreeGrafter"/>
</dbReference>
<accession>A0AAE0T9Y6</accession>
<dbReference type="InterPro" id="IPR013766">
    <property type="entry name" value="Thioredoxin_domain"/>
</dbReference>
<dbReference type="SUPFAM" id="SSF52833">
    <property type="entry name" value="Thioredoxin-like"/>
    <property type="match status" value="2"/>
</dbReference>
<dbReference type="PROSITE" id="PS51352">
    <property type="entry name" value="THIOREDOXIN_2"/>
    <property type="match status" value="2"/>
</dbReference>
<dbReference type="Pfam" id="PF13905">
    <property type="entry name" value="Thioredoxin_8"/>
    <property type="match status" value="2"/>
</dbReference>
<dbReference type="GO" id="GO:0004791">
    <property type="term" value="F:thioredoxin-disulfide reductase (NADPH) activity"/>
    <property type="evidence" value="ECO:0007669"/>
    <property type="project" value="TreeGrafter"/>
</dbReference>
<dbReference type="GO" id="GO:0030178">
    <property type="term" value="P:negative regulation of Wnt signaling pathway"/>
    <property type="evidence" value="ECO:0007669"/>
    <property type="project" value="TreeGrafter"/>
</dbReference>
<feature type="domain" description="Thioredoxin" evidence="1">
    <location>
        <begin position="2"/>
        <end position="104"/>
    </location>
</feature>
<dbReference type="PANTHER" id="PTHR46472:SF1">
    <property type="entry name" value="NUCLEOREDOXIN"/>
    <property type="match status" value="1"/>
</dbReference>
<reference evidence="2" key="2">
    <citation type="journal article" date="2021" name="Genome Biol. Evol.">
        <title>Developing a high-quality reference genome for a parasitic bivalve with doubly uniparental inheritance (Bivalvia: Unionida).</title>
        <authorList>
            <person name="Smith C.H."/>
        </authorList>
    </citation>
    <scope>NUCLEOTIDE SEQUENCE</scope>
    <source>
        <strain evidence="2">CHS0354</strain>
        <tissue evidence="2">Mantle</tissue>
    </source>
</reference>
<keyword evidence="3" id="KW-1185">Reference proteome</keyword>
<dbReference type="InterPro" id="IPR012336">
    <property type="entry name" value="Thioredoxin-like_fold"/>
</dbReference>
<evidence type="ECO:0000259" key="1">
    <source>
        <dbReference type="PROSITE" id="PS51352"/>
    </source>
</evidence>
<evidence type="ECO:0000313" key="2">
    <source>
        <dbReference type="EMBL" id="KAK3606485.1"/>
    </source>
</evidence>
<name>A0AAE0T9Y6_9BIVA</name>
<reference evidence="2" key="1">
    <citation type="journal article" date="2021" name="Genome Biol. Evol.">
        <title>A High-Quality Reference Genome for a Parasitic Bivalve with Doubly Uniparental Inheritance (Bivalvia: Unionida).</title>
        <authorList>
            <person name="Smith C.H."/>
        </authorList>
    </citation>
    <scope>NUCLEOTIDE SEQUENCE</scope>
    <source>
        <strain evidence="2">CHS0354</strain>
    </source>
</reference>
<gene>
    <name evidence="2" type="ORF">CHS0354_041436</name>
</gene>
<dbReference type="GO" id="GO:0031397">
    <property type="term" value="P:negative regulation of protein ubiquitination"/>
    <property type="evidence" value="ECO:0007669"/>
    <property type="project" value="TreeGrafter"/>
</dbReference>
<reference evidence="2" key="3">
    <citation type="submission" date="2023-05" db="EMBL/GenBank/DDBJ databases">
        <authorList>
            <person name="Smith C.H."/>
        </authorList>
    </citation>
    <scope>NUCLEOTIDE SEQUENCE</scope>
    <source>
        <strain evidence="2">CHS0354</strain>
        <tissue evidence="2">Mantle</tissue>
    </source>
</reference>